<dbReference type="PANTHER" id="PTHR10010">
    <property type="entry name" value="SOLUTE CARRIER FAMILY 34 SODIUM PHOSPHATE , MEMBER 2-RELATED"/>
    <property type="match status" value="1"/>
</dbReference>
<dbReference type="GO" id="GO:0005436">
    <property type="term" value="F:sodium:phosphate symporter activity"/>
    <property type="evidence" value="ECO:0007669"/>
    <property type="project" value="InterPro"/>
</dbReference>
<feature type="transmembrane region" description="Helical" evidence="10">
    <location>
        <begin position="819"/>
        <end position="842"/>
    </location>
</feature>
<dbReference type="PANTHER" id="PTHR10010:SF47">
    <property type="entry name" value="SOLUTE CARRIER FAMILY 34 MEMBER 2A"/>
    <property type="match status" value="1"/>
</dbReference>
<keyword evidence="6 10" id="KW-0472">Membrane</keyword>
<dbReference type="InterPro" id="IPR003841">
    <property type="entry name" value="Na/Pi_transpt"/>
</dbReference>
<feature type="transmembrane region" description="Helical" evidence="10">
    <location>
        <begin position="778"/>
        <end position="799"/>
    </location>
</feature>
<feature type="region of interest" description="Disordered" evidence="9">
    <location>
        <begin position="228"/>
        <end position="255"/>
    </location>
</feature>
<dbReference type="EMBL" id="JAFJMO010000007">
    <property type="protein sequence ID" value="KAJ8271182.1"/>
    <property type="molecule type" value="Genomic_DNA"/>
</dbReference>
<evidence type="ECO:0000313" key="12">
    <source>
        <dbReference type="Proteomes" id="UP001152803"/>
    </source>
</evidence>
<dbReference type="NCBIfam" id="TIGR01013">
    <property type="entry name" value="2a58"/>
    <property type="match status" value="1"/>
</dbReference>
<feature type="transmembrane region" description="Helical" evidence="10">
    <location>
        <begin position="516"/>
        <end position="536"/>
    </location>
</feature>
<dbReference type="OrthoDB" id="76259at2759"/>
<comment type="subcellular location">
    <subcellularLocation>
        <location evidence="1">Apical cell membrane</location>
        <topology evidence="1">Multi-pass membrane protein</topology>
    </subcellularLocation>
</comment>
<keyword evidence="12" id="KW-1185">Reference proteome</keyword>
<evidence type="ECO:0000256" key="6">
    <source>
        <dbReference type="ARBA" id="ARBA00023136"/>
    </source>
</evidence>
<feature type="region of interest" description="Disordered" evidence="9">
    <location>
        <begin position="922"/>
        <end position="949"/>
    </location>
</feature>
<evidence type="ECO:0000256" key="5">
    <source>
        <dbReference type="ARBA" id="ARBA00022989"/>
    </source>
</evidence>
<dbReference type="AlphaFoldDB" id="A0A9Q1HZA5"/>
<feature type="transmembrane region" description="Helical" evidence="10">
    <location>
        <begin position="753"/>
        <end position="772"/>
    </location>
</feature>
<feature type="transmembrane region" description="Helical" evidence="10">
    <location>
        <begin position="395"/>
        <end position="421"/>
    </location>
</feature>
<feature type="transmembrane region" description="Helical" evidence="10">
    <location>
        <begin position="729"/>
        <end position="746"/>
    </location>
</feature>
<name>A0A9Q1HZA5_CONCO</name>
<feature type="coiled-coil region" evidence="8">
    <location>
        <begin position="261"/>
        <end position="331"/>
    </location>
</feature>
<accession>A0A9Q1HZA5</accession>
<feature type="compositionally biased region" description="Polar residues" evidence="9">
    <location>
        <begin position="15"/>
        <end position="31"/>
    </location>
</feature>
<keyword evidence="7" id="KW-0739">Sodium transport</keyword>
<dbReference type="GO" id="GO:0030643">
    <property type="term" value="P:intracellular phosphate ion homeostasis"/>
    <property type="evidence" value="ECO:0007669"/>
    <property type="project" value="TreeGrafter"/>
</dbReference>
<comment type="similarity">
    <text evidence="2">Belongs to the SLC34A transporter family.</text>
</comment>
<keyword evidence="7" id="KW-0813">Transport</keyword>
<dbReference type="GO" id="GO:0016324">
    <property type="term" value="C:apical plasma membrane"/>
    <property type="evidence" value="ECO:0007669"/>
    <property type="project" value="UniProtKB-SubCell"/>
</dbReference>
<dbReference type="Pfam" id="PF02690">
    <property type="entry name" value="Na_Pi_cotrans"/>
    <property type="match status" value="2"/>
</dbReference>
<evidence type="ECO:0000256" key="4">
    <source>
        <dbReference type="ARBA" id="ARBA00022692"/>
    </source>
</evidence>
<dbReference type="Proteomes" id="UP001152803">
    <property type="component" value="Unassembled WGS sequence"/>
</dbReference>
<keyword evidence="7" id="KW-0915">Sodium</keyword>
<organism evidence="11 12">
    <name type="scientific">Conger conger</name>
    <name type="common">Conger eel</name>
    <name type="synonym">Muraena conger</name>
    <dbReference type="NCBI Taxonomy" id="82655"/>
    <lineage>
        <taxon>Eukaryota</taxon>
        <taxon>Metazoa</taxon>
        <taxon>Chordata</taxon>
        <taxon>Craniata</taxon>
        <taxon>Vertebrata</taxon>
        <taxon>Euteleostomi</taxon>
        <taxon>Actinopterygii</taxon>
        <taxon>Neopterygii</taxon>
        <taxon>Teleostei</taxon>
        <taxon>Anguilliformes</taxon>
        <taxon>Congridae</taxon>
        <taxon>Conger</taxon>
    </lineage>
</organism>
<protein>
    <submittedName>
        <fullName evidence="11">Uncharacterized protein</fullName>
    </submittedName>
</protein>
<feature type="transmembrane region" description="Helical" evidence="10">
    <location>
        <begin position="433"/>
        <end position="454"/>
    </location>
</feature>
<evidence type="ECO:0000256" key="7">
    <source>
        <dbReference type="ARBA" id="ARBA00023201"/>
    </source>
</evidence>
<evidence type="ECO:0000256" key="3">
    <source>
        <dbReference type="ARBA" id="ARBA00022475"/>
    </source>
</evidence>
<keyword evidence="3" id="KW-1003">Cell membrane</keyword>
<dbReference type="GO" id="GO:0044341">
    <property type="term" value="P:sodium-dependent phosphate transport"/>
    <property type="evidence" value="ECO:0007669"/>
    <property type="project" value="InterPro"/>
</dbReference>
<keyword evidence="5 10" id="KW-1133">Transmembrane helix</keyword>
<dbReference type="GO" id="GO:0031982">
    <property type="term" value="C:vesicle"/>
    <property type="evidence" value="ECO:0007669"/>
    <property type="project" value="TreeGrafter"/>
</dbReference>
<evidence type="ECO:0000256" key="8">
    <source>
        <dbReference type="SAM" id="Coils"/>
    </source>
</evidence>
<evidence type="ECO:0000256" key="1">
    <source>
        <dbReference type="ARBA" id="ARBA00004424"/>
    </source>
</evidence>
<feature type="transmembrane region" description="Helical" evidence="10">
    <location>
        <begin position="656"/>
        <end position="681"/>
    </location>
</feature>
<feature type="transmembrane region" description="Helical" evidence="10">
    <location>
        <begin position="848"/>
        <end position="869"/>
    </location>
</feature>
<keyword evidence="8" id="KW-0175">Coiled coil</keyword>
<feature type="region of interest" description="Disordered" evidence="9">
    <location>
        <begin position="1"/>
        <end position="31"/>
    </location>
</feature>
<evidence type="ECO:0000256" key="10">
    <source>
        <dbReference type="SAM" id="Phobius"/>
    </source>
</evidence>
<dbReference type="GO" id="GO:0005903">
    <property type="term" value="C:brush border"/>
    <property type="evidence" value="ECO:0007669"/>
    <property type="project" value="TreeGrafter"/>
</dbReference>
<feature type="transmembrane region" description="Helical" evidence="10">
    <location>
        <begin position="474"/>
        <end position="495"/>
    </location>
</feature>
<sequence>MEETCAQVKEALTEKPSSPSAHSPEMCTQDTVAHEQHQALSMKVLQILQGRDLKRHSLQLYEARRRQESSILPGFIEMTPMSERRRRFCLKQSIQILFDFAGSDAMATDVFLVQMASSSTAVPSTATGSLAQTGISGPTTVHVLWLSPEEVEEKLTQNALVPKPLSPAHSTAKHLETPAATELYTAPSGSQDHFHHRRKDQAVCEAVEDSFVALSWPWFIPVEEAAAGKPSLSPSHNTPSVTSLPNPHPPAKRRRGHSWLLQRGRAELEAGRVELEQQRAELERERAGLERERAELQMDKAALAQQRAREEAELEKERAELRRDRVHVERNGTAVIKDPQILSAVSTVTLIQTDPPQLQPEDPWDIPELQDTGTPWAELDCGGKALRILVSGAKLLLLVGFLYLFVCSLDILSSAFQLVGGKAAGDIFQENSVLSNPLAGLVIGVLVTLLVQSSSTSSSIVVSMVSSGLLQVRSAVPIIMGTNIGTSVTNTIVAMTQAGDRSQFRRAFAGATVHDFFNWLSVLVMLPLEVASGFLYHLSKIMVDSLHIESGEDAPDLLNVITDPVTNSIIQLDETVIGGIATGDPTAKNKSLIKIWCKTQTNTTEMNVTVPGIEDCTSSALCWVSGNITWTLKNVSLTINLEKCQHLFVNSGLPDLAVGLILLALSLVTLCTCLILVVKMLNSMLQGQVAMVIKKIINTDFPFPLGWLTGYLAILVGAGMTFVVQSSSVFTSAITPLVGIGVISIERAYPLSLGSNIGTTTTAVLAAMASPGDTLANSLQIAMVHFLFNVLGILLWYPVPVMRVPIRLAKALGACTAQYRWFAGVYILLCFFLLPLLVFGLSLAGWEVLVGVGVPIVVLLLLVVAVNLLQSRRPQLLPAALRSWGFLPVWLRSLEPWDSLISSCVCACCHCDDTEKQPARDLEMYDNPALSPETETTPDQKGPDKATSL</sequence>
<feature type="transmembrane region" description="Helical" evidence="10">
    <location>
        <begin position="701"/>
        <end position="723"/>
    </location>
</feature>
<keyword evidence="7" id="KW-0406">Ion transport</keyword>
<keyword evidence="4 10" id="KW-0812">Transmembrane</keyword>
<proteinExistence type="inferred from homology"/>
<gene>
    <name evidence="11" type="ORF">COCON_G00100410</name>
</gene>
<reference evidence="11" key="1">
    <citation type="journal article" date="2023" name="Science">
        <title>Genome structures resolve the early diversification of teleost fishes.</title>
        <authorList>
            <person name="Parey E."/>
            <person name="Louis A."/>
            <person name="Montfort J."/>
            <person name="Bouchez O."/>
            <person name="Roques C."/>
            <person name="Iampietro C."/>
            <person name="Lluch J."/>
            <person name="Castinel A."/>
            <person name="Donnadieu C."/>
            <person name="Desvignes T."/>
            <person name="Floi Bucao C."/>
            <person name="Jouanno E."/>
            <person name="Wen M."/>
            <person name="Mejri S."/>
            <person name="Dirks R."/>
            <person name="Jansen H."/>
            <person name="Henkel C."/>
            <person name="Chen W.J."/>
            <person name="Zahm M."/>
            <person name="Cabau C."/>
            <person name="Klopp C."/>
            <person name="Thompson A.W."/>
            <person name="Robinson-Rechavi M."/>
            <person name="Braasch I."/>
            <person name="Lecointre G."/>
            <person name="Bobe J."/>
            <person name="Postlethwait J.H."/>
            <person name="Berthelot C."/>
            <person name="Roest Crollius H."/>
            <person name="Guiguen Y."/>
        </authorList>
    </citation>
    <scope>NUCLEOTIDE SEQUENCE</scope>
    <source>
        <strain evidence="11">Concon-B</strain>
    </source>
</reference>
<comment type="caution">
    <text evidence="11">The sequence shown here is derived from an EMBL/GenBank/DDBJ whole genome shotgun (WGS) entry which is preliminary data.</text>
</comment>
<evidence type="ECO:0000313" key="11">
    <source>
        <dbReference type="EMBL" id="KAJ8271182.1"/>
    </source>
</evidence>
<evidence type="ECO:0000256" key="9">
    <source>
        <dbReference type="SAM" id="MobiDB-lite"/>
    </source>
</evidence>
<evidence type="ECO:0000256" key="2">
    <source>
        <dbReference type="ARBA" id="ARBA00005808"/>
    </source>
</evidence>
<feature type="compositionally biased region" description="Polar residues" evidence="9">
    <location>
        <begin position="232"/>
        <end position="245"/>
    </location>
</feature>